<evidence type="ECO:0000313" key="2">
    <source>
        <dbReference type="Ensembl" id="ENSXETP00000089341"/>
    </source>
</evidence>
<reference evidence="2" key="2">
    <citation type="submission" date="2020-05" db="UniProtKB">
        <authorList>
            <consortium name="Ensembl"/>
        </authorList>
    </citation>
    <scope>IDENTIFICATION</scope>
</reference>
<dbReference type="Pfam" id="PF07679">
    <property type="entry name" value="I-set"/>
    <property type="match status" value="2"/>
</dbReference>
<dbReference type="GeneTree" id="ENSGT01110000267173"/>
<sequence>VSLKYVYFYQELGIDKHKISFVEGSASMEISHLNLNDAGIYTCRATNSAGVKECKGTLTVKEPPSFTAKPDSLDAVPGSTVCLKTTFKGTPPLSIKWYKGVEELKTGGACYIAKENTESSLELYAVKTSDSGNYVCKVSNTAGAVECSANVFVKGLHSLYLNSSNMFSCSLCHTIISLCNSLYVLQNLRLKVWRLKLQKDSLSRKVPSILDNGSHTCSSIILEF</sequence>
<dbReference type="Gene3D" id="2.60.40.10">
    <property type="entry name" value="Immunoglobulins"/>
    <property type="match status" value="2"/>
</dbReference>
<dbReference type="FunFam" id="2.60.40.10:FF:000022">
    <property type="entry name" value="Cardiac titin"/>
    <property type="match status" value="1"/>
</dbReference>
<dbReference type="AlphaFoldDB" id="A0A6I8S386"/>
<dbReference type="InterPro" id="IPR003598">
    <property type="entry name" value="Ig_sub2"/>
</dbReference>
<protein>
    <recommendedName>
        <fullName evidence="1">Ig-like domain-containing protein</fullName>
    </recommendedName>
</protein>
<feature type="domain" description="Ig-like" evidence="1">
    <location>
        <begin position="64"/>
        <end position="152"/>
    </location>
</feature>
<dbReference type="PANTHER" id="PTHR45080">
    <property type="entry name" value="CONTACTIN 5"/>
    <property type="match status" value="1"/>
</dbReference>
<dbReference type="InterPro" id="IPR003599">
    <property type="entry name" value="Ig_sub"/>
</dbReference>
<dbReference type="InterPro" id="IPR036179">
    <property type="entry name" value="Ig-like_dom_sf"/>
</dbReference>
<dbReference type="PANTHER" id="PTHR45080:SF32">
    <property type="entry name" value="MAM DOMAIN CONTAINING GLYCOSYLPHOSPHATIDYLINOSITOL ANCHOR 1"/>
    <property type="match status" value="1"/>
</dbReference>
<dbReference type="InterPro" id="IPR013098">
    <property type="entry name" value="Ig_I-set"/>
</dbReference>
<dbReference type="Ensembl" id="ENSXETT00000068623">
    <property type="protein sequence ID" value="ENSXETP00000089341"/>
    <property type="gene ID" value="ENSXETG00000036194"/>
</dbReference>
<dbReference type="InterPro" id="IPR050958">
    <property type="entry name" value="Cell_Adh-Cytoskel_Orgn"/>
</dbReference>
<accession>A0A6I8S386</accession>
<reference evidence="2" key="1">
    <citation type="journal article" date="2010" name="Science">
        <title>The genome of the Western clawed frog Xenopus tropicalis.</title>
        <authorList>
            <person name="Hellsten U."/>
            <person name="Harland R.M."/>
            <person name="Gilchrist M.J."/>
            <person name="Hendrix D."/>
            <person name="Jurka J."/>
            <person name="Kapitonov V."/>
            <person name="Ovcharenko I."/>
            <person name="Putnam N.H."/>
            <person name="Shu S."/>
            <person name="Taher L."/>
            <person name="Blitz I.L."/>
            <person name="Blumberg B."/>
            <person name="Dichmann D.S."/>
            <person name="Dubchak I."/>
            <person name="Amaya E."/>
            <person name="Detter J.C."/>
            <person name="Fletcher R."/>
            <person name="Gerhard D.S."/>
            <person name="Goodstein D."/>
            <person name="Graves T."/>
            <person name="Grigoriev I.V."/>
            <person name="Grimwood J."/>
            <person name="Kawashima T."/>
            <person name="Lindquist E."/>
            <person name="Lucas S.M."/>
            <person name="Mead P.E."/>
            <person name="Mitros T."/>
            <person name="Ogino H."/>
            <person name="Ohta Y."/>
            <person name="Poliakov A.V."/>
            <person name="Pollet N."/>
            <person name="Robert J."/>
            <person name="Salamov A."/>
            <person name="Sater A.K."/>
            <person name="Schmutz J."/>
            <person name="Terry A."/>
            <person name="Vize P.D."/>
            <person name="Warren W.C."/>
            <person name="Wells D."/>
            <person name="Wills A."/>
            <person name="Wilson R.K."/>
            <person name="Zimmerman L.B."/>
            <person name="Zorn A.M."/>
            <person name="Grainger R."/>
            <person name="Grammer T."/>
            <person name="Khokha M.K."/>
            <person name="Richardson P.M."/>
            <person name="Rokhsar D.S."/>
        </authorList>
    </citation>
    <scope>NUCLEOTIDE SEQUENCE [LARGE SCALE GENOMIC DNA]</scope>
    <source>
        <strain evidence="2">Nigerian</strain>
    </source>
</reference>
<dbReference type="SUPFAM" id="SSF48726">
    <property type="entry name" value="Immunoglobulin"/>
    <property type="match status" value="2"/>
</dbReference>
<name>A0A6I8S386_XENTR</name>
<dbReference type="SMART" id="SM00408">
    <property type="entry name" value="IGc2"/>
    <property type="match status" value="1"/>
</dbReference>
<dbReference type="SMART" id="SM00409">
    <property type="entry name" value="IG"/>
    <property type="match status" value="2"/>
</dbReference>
<dbReference type="InterPro" id="IPR007110">
    <property type="entry name" value="Ig-like_dom"/>
</dbReference>
<dbReference type="InterPro" id="IPR013783">
    <property type="entry name" value="Ig-like_fold"/>
</dbReference>
<evidence type="ECO:0000259" key="1">
    <source>
        <dbReference type="PROSITE" id="PS50835"/>
    </source>
</evidence>
<dbReference type="InParanoid" id="A0A6I8S386"/>
<proteinExistence type="predicted"/>
<dbReference type="Bgee" id="ENSXETG00000036194">
    <property type="expression patterns" value="Expressed in skeletal muscle tissue and 2 other cell types or tissues"/>
</dbReference>
<organism evidence="2">
    <name type="scientific">Xenopus tropicalis</name>
    <name type="common">Western clawed frog</name>
    <name type="synonym">Silurana tropicalis</name>
    <dbReference type="NCBI Taxonomy" id="8364"/>
    <lineage>
        <taxon>Eukaryota</taxon>
        <taxon>Metazoa</taxon>
        <taxon>Chordata</taxon>
        <taxon>Craniata</taxon>
        <taxon>Vertebrata</taxon>
        <taxon>Euteleostomi</taxon>
        <taxon>Amphibia</taxon>
        <taxon>Batrachia</taxon>
        <taxon>Anura</taxon>
        <taxon>Pipoidea</taxon>
        <taxon>Pipidae</taxon>
        <taxon>Xenopodinae</taxon>
        <taxon>Xenopus</taxon>
        <taxon>Silurana</taxon>
    </lineage>
</organism>
<dbReference type="PROSITE" id="PS50835">
    <property type="entry name" value="IG_LIKE"/>
    <property type="match status" value="1"/>
</dbReference>